<accession>A0A4Y2U9P7</accession>
<dbReference type="Proteomes" id="UP000499080">
    <property type="component" value="Unassembled WGS sequence"/>
</dbReference>
<comment type="caution">
    <text evidence="1">The sequence shown here is derived from an EMBL/GenBank/DDBJ whole genome shotgun (WGS) entry which is preliminary data.</text>
</comment>
<keyword evidence="2" id="KW-1185">Reference proteome</keyword>
<gene>
    <name evidence="1" type="ORF">AVEN_139967_1</name>
</gene>
<dbReference type="AlphaFoldDB" id="A0A4Y2U9P7"/>
<name>A0A4Y2U9P7_ARAVE</name>
<proteinExistence type="predicted"/>
<dbReference type="EMBL" id="BGPR01034130">
    <property type="protein sequence ID" value="GBO08366.1"/>
    <property type="molecule type" value="Genomic_DNA"/>
</dbReference>
<organism evidence="1 2">
    <name type="scientific">Araneus ventricosus</name>
    <name type="common">Orbweaver spider</name>
    <name type="synonym">Epeira ventricosa</name>
    <dbReference type="NCBI Taxonomy" id="182803"/>
    <lineage>
        <taxon>Eukaryota</taxon>
        <taxon>Metazoa</taxon>
        <taxon>Ecdysozoa</taxon>
        <taxon>Arthropoda</taxon>
        <taxon>Chelicerata</taxon>
        <taxon>Arachnida</taxon>
        <taxon>Araneae</taxon>
        <taxon>Araneomorphae</taxon>
        <taxon>Entelegynae</taxon>
        <taxon>Araneoidea</taxon>
        <taxon>Araneidae</taxon>
        <taxon>Araneus</taxon>
    </lineage>
</organism>
<sequence>MTPSQPIGAPQKLKGNYSNRVKECKKLQQGYLRVESVKIPKQLLKSAPPKYPPGPVGKTPQENSYEELLFTPYLVTLGTQNLLGNSQLRSDGCSFSVELRRDYPQTIPLIAKTVT</sequence>
<protein>
    <submittedName>
        <fullName evidence="1">Uncharacterized protein</fullName>
    </submittedName>
</protein>
<evidence type="ECO:0000313" key="1">
    <source>
        <dbReference type="EMBL" id="GBO08366.1"/>
    </source>
</evidence>
<evidence type="ECO:0000313" key="2">
    <source>
        <dbReference type="Proteomes" id="UP000499080"/>
    </source>
</evidence>
<reference evidence="1 2" key="1">
    <citation type="journal article" date="2019" name="Sci. Rep.">
        <title>Orb-weaving spider Araneus ventricosus genome elucidates the spidroin gene catalogue.</title>
        <authorList>
            <person name="Kono N."/>
            <person name="Nakamura H."/>
            <person name="Ohtoshi R."/>
            <person name="Moran D.A.P."/>
            <person name="Shinohara A."/>
            <person name="Yoshida Y."/>
            <person name="Fujiwara M."/>
            <person name="Mori M."/>
            <person name="Tomita M."/>
            <person name="Arakawa K."/>
        </authorList>
    </citation>
    <scope>NUCLEOTIDE SEQUENCE [LARGE SCALE GENOMIC DNA]</scope>
</reference>